<dbReference type="InterPro" id="IPR016035">
    <property type="entry name" value="Acyl_Trfase/lysoPLipase"/>
</dbReference>
<dbReference type="Proteomes" id="UP001204746">
    <property type="component" value="Unassembled WGS sequence"/>
</dbReference>
<dbReference type="EMBL" id="JANIAA010000206">
    <property type="protein sequence ID" value="MCQ8195644.1"/>
    <property type="molecule type" value="Genomic_DNA"/>
</dbReference>
<reference evidence="4 5" key="1">
    <citation type="submission" date="2022-07" db="EMBL/GenBank/DDBJ databases">
        <authorList>
            <person name="Phongsopitanun W."/>
            <person name="Tanasupawat S."/>
        </authorList>
    </citation>
    <scope>NUCLEOTIDE SEQUENCE [LARGE SCALE GENOMIC DNA]</scope>
    <source>
        <strain evidence="4 5">RCU-064</strain>
    </source>
</reference>
<dbReference type="SUPFAM" id="SSF52151">
    <property type="entry name" value="FabD/lysophospholipase-like"/>
    <property type="match status" value="1"/>
</dbReference>
<dbReference type="Pfam" id="PF00698">
    <property type="entry name" value="Acyl_transf_1"/>
    <property type="match status" value="1"/>
</dbReference>
<evidence type="ECO:0000259" key="3">
    <source>
        <dbReference type="SMART" id="SM00827"/>
    </source>
</evidence>
<dbReference type="InterPro" id="IPR001227">
    <property type="entry name" value="Ac_transferase_dom_sf"/>
</dbReference>
<evidence type="ECO:0000313" key="4">
    <source>
        <dbReference type="EMBL" id="MCQ8195644.1"/>
    </source>
</evidence>
<dbReference type="InterPro" id="IPR014043">
    <property type="entry name" value="Acyl_transferase_dom"/>
</dbReference>
<organism evidence="4 5">
    <name type="scientific">Streptomyces rugosispiralis</name>
    <dbReference type="NCBI Taxonomy" id="2967341"/>
    <lineage>
        <taxon>Bacteria</taxon>
        <taxon>Bacillati</taxon>
        <taxon>Actinomycetota</taxon>
        <taxon>Actinomycetes</taxon>
        <taxon>Kitasatosporales</taxon>
        <taxon>Streptomycetaceae</taxon>
        <taxon>Streptomyces</taxon>
    </lineage>
</organism>
<proteinExistence type="predicted"/>
<dbReference type="RefSeq" id="WP_256656352.1">
    <property type="nucleotide sequence ID" value="NZ_JANIAA010000206.1"/>
</dbReference>
<sequence>MISGDEEPVLRVARELSEQGCRTRRLAVSHAFHSARMEPMLQEFREAIADVSFAAPLIPLVSNVTGQLADAEMVRSSEYWVEHVRSAVRFADGVRALADYGVSTYLELAPDAVLSAMVGDCLPGEAAEGPVVVPSLRREGDELRALMAAVAHLHVAGVRIDFGALFGATALPAHISDLPTYAFQREHYWLVGDGRGAGDVASAGLAGV</sequence>
<keyword evidence="5" id="KW-1185">Reference proteome</keyword>
<keyword evidence="1" id="KW-0808">Transferase</keyword>
<evidence type="ECO:0000256" key="2">
    <source>
        <dbReference type="ARBA" id="ARBA00023268"/>
    </source>
</evidence>
<gene>
    <name evidence="4" type="ORF">NP777_47080</name>
</gene>
<evidence type="ECO:0000313" key="5">
    <source>
        <dbReference type="Proteomes" id="UP001204746"/>
    </source>
</evidence>
<dbReference type="InterPro" id="IPR050091">
    <property type="entry name" value="PKS_NRPS_Biosynth_Enz"/>
</dbReference>
<keyword evidence="4" id="KW-0012">Acyltransferase</keyword>
<accession>A0ABT1VFR1</accession>
<dbReference type="Gene3D" id="3.30.70.3290">
    <property type="match status" value="1"/>
</dbReference>
<protein>
    <submittedName>
        <fullName evidence="4">Acyltransferase domain-containing protein</fullName>
    </submittedName>
</protein>
<dbReference type="PANTHER" id="PTHR43775">
    <property type="entry name" value="FATTY ACID SYNTHASE"/>
    <property type="match status" value="1"/>
</dbReference>
<dbReference type="Gene3D" id="3.40.366.10">
    <property type="entry name" value="Malonyl-Coenzyme A Acyl Carrier Protein, domain 2"/>
    <property type="match status" value="1"/>
</dbReference>
<keyword evidence="2" id="KW-0511">Multifunctional enzyme</keyword>
<dbReference type="SMART" id="SM00827">
    <property type="entry name" value="PKS_AT"/>
    <property type="match status" value="1"/>
</dbReference>
<name>A0ABT1VFR1_9ACTN</name>
<comment type="caution">
    <text evidence="4">The sequence shown here is derived from an EMBL/GenBank/DDBJ whole genome shotgun (WGS) entry which is preliminary data.</text>
</comment>
<evidence type="ECO:0000256" key="1">
    <source>
        <dbReference type="ARBA" id="ARBA00022679"/>
    </source>
</evidence>
<feature type="domain" description="Malonyl-CoA:ACP transacylase (MAT)" evidence="3">
    <location>
        <begin position="1"/>
        <end position="140"/>
    </location>
</feature>
<dbReference type="GO" id="GO:0016746">
    <property type="term" value="F:acyltransferase activity"/>
    <property type="evidence" value="ECO:0007669"/>
    <property type="project" value="UniProtKB-KW"/>
</dbReference>
<feature type="non-terminal residue" evidence="4">
    <location>
        <position position="208"/>
    </location>
</feature>
<dbReference type="PANTHER" id="PTHR43775:SF51">
    <property type="entry name" value="INACTIVE PHENOLPHTHIOCEROL SYNTHESIS POLYKETIDE SYNTHASE TYPE I PKS1-RELATED"/>
    <property type="match status" value="1"/>
</dbReference>